<feature type="compositionally biased region" description="Low complexity" evidence="1">
    <location>
        <begin position="28"/>
        <end position="37"/>
    </location>
</feature>
<organism evidence="2">
    <name type="scientific">uncultured Caudovirales phage</name>
    <dbReference type="NCBI Taxonomy" id="2100421"/>
    <lineage>
        <taxon>Viruses</taxon>
        <taxon>Duplodnaviria</taxon>
        <taxon>Heunggongvirae</taxon>
        <taxon>Uroviricota</taxon>
        <taxon>Caudoviricetes</taxon>
        <taxon>Peduoviridae</taxon>
        <taxon>Maltschvirus</taxon>
        <taxon>Maltschvirus maltsch</taxon>
    </lineage>
</organism>
<name>A0A6J5KZX2_9CAUD</name>
<dbReference type="EMBL" id="LR798239">
    <property type="protein sequence ID" value="CAB5212362.1"/>
    <property type="molecule type" value="Genomic_DNA"/>
</dbReference>
<accession>A0A6J5KZX2</accession>
<evidence type="ECO:0000256" key="1">
    <source>
        <dbReference type="SAM" id="MobiDB-lite"/>
    </source>
</evidence>
<feature type="compositionally biased region" description="Basic and acidic residues" evidence="1">
    <location>
        <begin position="117"/>
        <end position="134"/>
    </location>
</feature>
<feature type="region of interest" description="Disordered" evidence="1">
    <location>
        <begin position="117"/>
        <end position="136"/>
    </location>
</feature>
<evidence type="ECO:0000313" key="3">
    <source>
        <dbReference type="EMBL" id="CAB5212362.1"/>
    </source>
</evidence>
<proteinExistence type="predicted"/>
<gene>
    <name evidence="3" type="ORF">UFOVP186_7</name>
    <name evidence="2" type="ORF">UFOVP94_36</name>
</gene>
<protein>
    <submittedName>
        <fullName evidence="2">Uncharacterized protein</fullName>
    </submittedName>
</protein>
<dbReference type="EMBL" id="LR796212">
    <property type="protein sequence ID" value="CAB4127651.1"/>
    <property type="molecule type" value="Genomic_DNA"/>
</dbReference>
<feature type="region of interest" description="Disordered" evidence="1">
    <location>
        <begin position="1"/>
        <end position="37"/>
    </location>
</feature>
<reference evidence="2" key="1">
    <citation type="submission" date="2020-04" db="EMBL/GenBank/DDBJ databases">
        <authorList>
            <person name="Chiriac C."/>
            <person name="Salcher M."/>
            <person name="Ghai R."/>
            <person name="Kavagutti S V."/>
        </authorList>
    </citation>
    <scope>NUCLEOTIDE SEQUENCE</scope>
</reference>
<evidence type="ECO:0000313" key="2">
    <source>
        <dbReference type="EMBL" id="CAB4127651.1"/>
    </source>
</evidence>
<sequence length="265" mass="30447">MKKNSTPIAADPWNDTTETPEQDTIEITSPEEVPTLPLPETLADLRPRISFSLAGLKADFTTANDLQQFVFDETQVSLKLKGIDPELKYEIALKVLNNEDVDPVYITGANPYLDNKELIPEDPIRPIPKRDSRLPNEVPMNIFHDMTVPHPETDMRAQDAKVRVCFRKYPDGSISYEIEGPLEKHAVGEKLDKYGRSRPEKYTWIDPRTGEQAVRLANGQYTKMGQRLRTLMESRKINRNASFWATWIDRNFSDFQQDALDNPWN</sequence>